<sequence>MKSRSVSLFALTLILAACTPAPQPPGPPVTLQLLNVSDWHAELASLSIDSKDGGAAVLSASFNKDRAENPNTLTLTADDAFGASPPLASFFDAVPALLAMNAMEFDADTLGNHNCDKGTAFLQGLIDQANFPYLSANLSNLSGNLNTVAPDKTFEVGGVNVAVAVSGLTNPEVPTLVSPSAFGTLKVPDPVAAIQVRIDIQAQGAQTFVVLTRMGMEAKDAARTVSVSLIDLAQGLTGFDVILGDHTNVQSSGTIGGALVLEHLSKGTLGSA</sequence>
<feature type="chain" id="PRO_5031348202" evidence="1">
    <location>
        <begin position="24"/>
        <end position="272"/>
    </location>
</feature>
<dbReference type="GO" id="GO:0008253">
    <property type="term" value="F:5'-nucleotidase activity"/>
    <property type="evidence" value="ECO:0007669"/>
    <property type="project" value="UniProtKB-EC"/>
</dbReference>
<dbReference type="AlphaFoldDB" id="A0A7W8JZB5"/>
<evidence type="ECO:0000313" key="2">
    <source>
        <dbReference type="EMBL" id="MBB5365990.1"/>
    </source>
</evidence>
<dbReference type="PANTHER" id="PTHR11575">
    <property type="entry name" value="5'-NUCLEOTIDASE-RELATED"/>
    <property type="match status" value="1"/>
</dbReference>
<dbReference type="EMBL" id="JACHFL010000025">
    <property type="protein sequence ID" value="MBB5365990.1"/>
    <property type="molecule type" value="Genomic_DNA"/>
</dbReference>
<dbReference type="GO" id="GO:0008768">
    <property type="term" value="F:UDP-sugar diphosphatase activity"/>
    <property type="evidence" value="ECO:0007669"/>
    <property type="project" value="TreeGrafter"/>
</dbReference>
<evidence type="ECO:0000313" key="3">
    <source>
        <dbReference type="Proteomes" id="UP000552709"/>
    </source>
</evidence>
<proteinExistence type="predicted"/>
<dbReference type="GO" id="GO:0030288">
    <property type="term" value="C:outer membrane-bounded periplasmic space"/>
    <property type="evidence" value="ECO:0007669"/>
    <property type="project" value="TreeGrafter"/>
</dbReference>
<dbReference type="PANTHER" id="PTHR11575:SF24">
    <property type="entry name" value="5'-NUCLEOTIDASE"/>
    <property type="match status" value="1"/>
</dbReference>
<name>A0A7W8JZB5_9DEIO</name>
<keyword evidence="3" id="KW-1185">Reference proteome</keyword>
<organism evidence="2 3">
    <name type="scientific">Deinococcus humi</name>
    <dbReference type="NCBI Taxonomy" id="662880"/>
    <lineage>
        <taxon>Bacteria</taxon>
        <taxon>Thermotogati</taxon>
        <taxon>Deinococcota</taxon>
        <taxon>Deinococci</taxon>
        <taxon>Deinococcales</taxon>
        <taxon>Deinococcaceae</taxon>
        <taxon>Deinococcus</taxon>
    </lineage>
</organism>
<dbReference type="RefSeq" id="WP_184137890.1">
    <property type="nucleotide sequence ID" value="NZ_JACHFL010000025.1"/>
</dbReference>
<dbReference type="EC" id="3.1.3.5" evidence="2"/>
<gene>
    <name evidence="2" type="ORF">HNQ08_005116</name>
</gene>
<dbReference type="Proteomes" id="UP000552709">
    <property type="component" value="Unassembled WGS sequence"/>
</dbReference>
<dbReference type="GO" id="GO:0009166">
    <property type="term" value="P:nucleotide catabolic process"/>
    <property type="evidence" value="ECO:0007669"/>
    <property type="project" value="InterPro"/>
</dbReference>
<accession>A0A7W8JZB5</accession>
<keyword evidence="2" id="KW-0378">Hydrolase</keyword>
<keyword evidence="1" id="KW-0732">Signal</keyword>
<comment type="caution">
    <text evidence="2">The sequence shown here is derived from an EMBL/GenBank/DDBJ whole genome shotgun (WGS) entry which is preliminary data.</text>
</comment>
<feature type="signal peptide" evidence="1">
    <location>
        <begin position="1"/>
        <end position="23"/>
    </location>
</feature>
<evidence type="ECO:0000256" key="1">
    <source>
        <dbReference type="SAM" id="SignalP"/>
    </source>
</evidence>
<dbReference type="InterPro" id="IPR029052">
    <property type="entry name" value="Metallo-depent_PP-like"/>
</dbReference>
<dbReference type="PROSITE" id="PS51257">
    <property type="entry name" value="PROKAR_LIPOPROTEIN"/>
    <property type="match status" value="1"/>
</dbReference>
<dbReference type="SUPFAM" id="SSF56300">
    <property type="entry name" value="Metallo-dependent phosphatases"/>
    <property type="match status" value="1"/>
</dbReference>
<protein>
    <submittedName>
        <fullName evidence="2">5'-nucleotidase</fullName>
        <ecNumber evidence="2">3.1.3.5</ecNumber>
    </submittedName>
</protein>
<dbReference type="Gene3D" id="3.60.21.10">
    <property type="match status" value="1"/>
</dbReference>
<reference evidence="2 3" key="1">
    <citation type="submission" date="2020-08" db="EMBL/GenBank/DDBJ databases">
        <title>Genomic Encyclopedia of Type Strains, Phase IV (KMG-IV): sequencing the most valuable type-strain genomes for metagenomic binning, comparative biology and taxonomic classification.</title>
        <authorList>
            <person name="Goeker M."/>
        </authorList>
    </citation>
    <scope>NUCLEOTIDE SEQUENCE [LARGE SCALE GENOMIC DNA]</scope>
    <source>
        <strain evidence="2 3">DSM 27939</strain>
    </source>
</reference>
<dbReference type="InterPro" id="IPR006179">
    <property type="entry name" value="5_nucleotidase/apyrase"/>
</dbReference>